<dbReference type="HOGENOM" id="CLU_089574_1_0_12"/>
<dbReference type="EMBL" id="CP003155">
    <property type="protein sequence ID" value="AEV28672.1"/>
    <property type="molecule type" value="Genomic_DNA"/>
</dbReference>
<reference evidence="2 3" key="1">
    <citation type="submission" date="2011-11" db="EMBL/GenBank/DDBJ databases">
        <title>Complete sequence of Spirochaeta sp. grapes.</title>
        <authorList>
            <consortium name="US DOE Joint Genome Institute"/>
            <person name="Lucas S."/>
            <person name="Han J."/>
            <person name="Lapidus A."/>
            <person name="Cheng J.-F."/>
            <person name="Goodwin L."/>
            <person name="Pitluck S."/>
            <person name="Peters L."/>
            <person name="Ovchinnikova G."/>
            <person name="Munk A.C."/>
            <person name="Detter J.C."/>
            <person name="Han C."/>
            <person name="Tapia R."/>
            <person name="Land M."/>
            <person name="Hauser L."/>
            <person name="Kyrpides N."/>
            <person name="Ivanova N."/>
            <person name="Pagani I."/>
            <person name="Ritalahtilisa K."/>
            <person name="Loeffler F."/>
            <person name="Woyke T."/>
        </authorList>
    </citation>
    <scope>NUCLEOTIDE SEQUENCE [LARGE SCALE GENOMIC DNA]</scope>
    <source>
        <strain evidence="3">ATCC BAA-1885 / DSM 22778 / Grapes</strain>
    </source>
</reference>
<dbReference type="Gene3D" id="3.40.250.10">
    <property type="entry name" value="Rhodanese-like domain"/>
    <property type="match status" value="1"/>
</dbReference>
<keyword evidence="3" id="KW-1185">Reference proteome</keyword>
<dbReference type="Pfam" id="PF00581">
    <property type="entry name" value="Rhodanese"/>
    <property type="match status" value="1"/>
</dbReference>
<dbReference type="InterPro" id="IPR050229">
    <property type="entry name" value="GlpE_sulfurtransferase"/>
</dbReference>
<dbReference type="InterPro" id="IPR001763">
    <property type="entry name" value="Rhodanese-like_dom"/>
</dbReference>
<evidence type="ECO:0000313" key="2">
    <source>
        <dbReference type="EMBL" id="AEV28672.1"/>
    </source>
</evidence>
<dbReference type="STRING" id="158190.SpiGrapes_0845"/>
<gene>
    <name evidence="2" type="ordered locus">SpiGrapes_0845</name>
</gene>
<proteinExistence type="predicted"/>
<accession>G8QQ95</accession>
<feature type="domain" description="Rhodanese" evidence="1">
    <location>
        <begin position="56"/>
        <end position="142"/>
    </location>
</feature>
<dbReference type="KEGG" id="sgp:SpiGrapes_0845"/>
<organism evidence="2 3">
    <name type="scientific">Sphaerochaeta pleomorpha (strain ATCC BAA-1885 / DSM 22778 / Grapes)</name>
    <dbReference type="NCBI Taxonomy" id="158190"/>
    <lineage>
        <taxon>Bacteria</taxon>
        <taxon>Pseudomonadati</taxon>
        <taxon>Spirochaetota</taxon>
        <taxon>Spirochaetia</taxon>
        <taxon>Spirochaetales</taxon>
        <taxon>Sphaerochaetaceae</taxon>
        <taxon>Sphaerochaeta</taxon>
    </lineage>
</organism>
<name>G8QQ95_SPHPG</name>
<dbReference type="Proteomes" id="UP000005632">
    <property type="component" value="Chromosome"/>
</dbReference>
<evidence type="ECO:0000313" key="3">
    <source>
        <dbReference type="Proteomes" id="UP000005632"/>
    </source>
</evidence>
<keyword evidence="2" id="KW-0808">Transferase</keyword>
<dbReference type="OrthoDB" id="9800872at2"/>
<dbReference type="RefSeq" id="WP_014269521.1">
    <property type="nucleotide sequence ID" value="NC_016633.1"/>
</dbReference>
<dbReference type="eggNOG" id="COG0607">
    <property type="taxonomic scope" value="Bacteria"/>
</dbReference>
<dbReference type="SUPFAM" id="SSF52821">
    <property type="entry name" value="Rhodanese/Cell cycle control phosphatase"/>
    <property type="match status" value="1"/>
</dbReference>
<dbReference type="PANTHER" id="PTHR43031:SF1">
    <property type="entry name" value="PYRIDINE NUCLEOTIDE-DISULPHIDE OXIDOREDUCTASE"/>
    <property type="match status" value="1"/>
</dbReference>
<dbReference type="InterPro" id="IPR036873">
    <property type="entry name" value="Rhodanese-like_dom_sf"/>
</dbReference>
<dbReference type="AlphaFoldDB" id="G8QQ95"/>
<dbReference type="CDD" id="cd00158">
    <property type="entry name" value="RHOD"/>
    <property type="match status" value="1"/>
</dbReference>
<dbReference type="GO" id="GO:0016740">
    <property type="term" value="F:transferase activity"/>
    <property type="evidence" value="ECO:0007669"/>
    <property type="project" value="UniProtKB-KW"/>
</dbReference>
<protein>
    <submittedName>
        <fullName evidence="2">Rhodanese-related sulfurtransferase</fullName>
    </submittedName>
</protein>
<evidence type="ECO:0000259" key="1">
    <source>
        <dbReference type="PROSITE" id="PS50206"/>
    </source>
</evidence>
<dbReference type="PROSITE" id="PS50206">
    <property type="entry name" value="RHODANESE_3"/>
    <property type="match status" value="1"/>
</dbReference>
<sequence>MNKILIVALILLVLLGLVAFLVTNLKKGTSSEPAMTVSKAVYKKISPQEAKEMMDKDPSAIVLDVRTPAEFAEGHISKALNIANETIGSDKPEGLPDLDAKILVYCRSGNRSAQTAKKLVAMGYTQVYDFGGLNTWSYGTVK</sequence>
<dbReference type="SMART" id="SM00450">
    <property type="entry name" value="RHOD"/>
    <property type="match status" value="1"/>
</dbReference>
<dbReference type="PANTHER" id="PTHR43031">
    <property type="entry name" value="FAD-DEPENDENT OXIDOREDUCTASE"/>
    <property type="match status" value="1"/>
</dbReference>